<evidence type="ECO:0000313" key="2">
    <source>
        <dbReference type="Proteomes" id="UP000021816"/>
    </source>
</evidence>
<accession>A0A011PXB7</accession>
<proteinExistence type="predicted"/>
<dbReference type="AlphaFoldDB" id="A0A011PXB7"/>
<protein>
    <submittedName>
        <fullName evidence="1">Uncharacterized protein</fullName>
    </submittedName>
</protein>
<name>A0A011PXB7_9PROT</name>
<comment type="caution">
    <text evidence="1">The sequence shown here is derived from an EMBL/GenBank/DDBJ whole genome shotgun (WGS) entry which is preliminary data.</text>
</comment>
<evidence type="ECO:0000313" key="1">
    <source>
        <dbReference type="EMBL" id="EXI81687.1"/>
    </source>
</evidence>
<gene>
    <name evidence="1" type="ORF">AW10_00994</name>
</gene>
<sequence length="58" mass="6341">MLAGAATLLLEPANSFAQFVGPFLGAWLGQAVEDLLQTGFEALAERFEHRLLLELPTR</sequence>
<dbReference type="Proteomes" id="UP000021816">
    <property type="component" value="Unassembled WGS sequence"/>
</dbReference>
<organism evidence="1 2">
    <name type="scientific">Candidatus Accumulibacter appositus</name>
    <dbReference type="NCBI Taxonomy" id="1454003"/>
    <lineage>
        <taxon>Bacteria</taxon>
        <taxon>Pseudomonadati</taxon>
        <taxon>Pseudomonadota</taxon>
        <taxon>Betaproteobacteria</taxon>
        <taxon>Candidatus Accumulibacter</taxon>
    </lineage>
</organism>
<dbReference type="EMBL" id="JEMX01000019">
    <property type="protein sequence ID" value="EXI81687.1"/>
    <property type="molecule type" value="Genomic_DNA"/>
</dbReference>
<reference evidence="1 2" key="1">
    <citation type="submission" date="2014-02" db="EMBL/GenBank/DDBJ databases">
        <title>Expanding our view of genomic diversity in Candidatus Accumulibacter clades.</title>
        <authorList>
            <person name="Skennerton C.T."/>
            <person name="Barr J.J."/>
            <person name="Slater F.R."/>
            <person name="Bond P.L."/>
            <person name="Tyson G.W."/>
        </authorList>
    </citation>
    <scope>NUCLEOTIDE SEQUENCE [LARGE SCALE GENOMIC DNA]</scope>
    <source>
        <strain evidence="2">BA-92</strain>
    </source>
</reference>